<proteinExistence type="inferred from homology"/>
<dbReference type="InterPro" id="IPR050416">
    <property type="entry name" value="FAD-linked_Oxidoreductase"/>
</dbReference>
<evidence type="ECO:0000313" key="8">
    <source>
        <dbReference type="Proteomes" id="UP001612741"/>
    </source>
</evidence>
<gene>
    <name evidence="7" type="ORF">ACIBG2_18795</name>
</gene>
<evidence type="ECO:0000259" key="6">
    <source>
        <dbReference type="PROSITE" id="PS51387"/>
    </source>
</evidence>
<dbReference type="Gene3D" id="3.30.465.10">
    <property type="match status" value="1"/>
</dbReference>
<dbReference type="InterPro" id="IPR006094">
    <property type="entry name" value="Oxid_FAD_bind_N"/>
</dbReference>
<evidence type="ECO:0000313" key="7">
    <source>
        <dbReference type="EMBL" id="MFI6499442.1"/>
    </source>
</evidence>
<dbReference type="EMBL" id="JBITGY010000005">
    <property type="protein sequence ID" value="MFI6499442.1"/>
    <property type="molecule type" value="Genomic_DNA"/>
</dbReference>
<sequence length="468" mass="50384">MSGRPGAADWAALRRVTEGEVVLPGNAGYAAARRIADPRFDQVSPRAVVRCVTEEDVRVAVDFARRHRLTPHPRSGGHSFAGNSTGPGLVIDVSLMDAVTVTGAVARTGAGARSGALARTLDERERILPVGTCPEVGIAGLTLGGGIGTVGRRYGLTADNLREADVVLADGRAVTCGPSSHSGLFFALRGAGAGNFGIVTSLTFDTHPAPDVTLCFLRWPRRRAAETILAWQRWALTLPDQMWTQVLLHGAAAQTLVIACWCGPPGGDAPVIERLVTALGEPDSAGSHTARYPRSMDRLWAEHGLDDQVRQPRYSFQEDHQLPGPLPAHAAALLAERIAGRPDALCFLERQGGALGRDPTTAWAHRDCPFGLFFWSEASPADGLSRVIEARNWSVALWQDLRPWASGQSYQNNVSPRRPDWARAYYGHHLDRLYAIKAAYDPGDLFHHPQGLHTPRAALSTTGPSRGS</sequence>
<comment type="cofactor">
    <cofactor evidence="1">
        <name>FAD</name>
        <dbReference type="ChEBI" id="CHEBI:57692"/>
    </cofactor>
</comment>
<feature type="domain" description="FAD-binding PCMH-type" evidence="6">
    <location>
        <begin position="41"/>
        <end position="209"/>
    </location>
</feature>
<dbReference type="PROSITE" id="PS51387">
    <property type="entry name" value="FAD_PCMH"/>
    <property type="match status" value="1"/>
</dbReference>
<organism evidence="7 8">
    <name type="scientific">Nonomuraea typhae</name>
    <dbReference type="NCBI Taxonomy" id="2603600"/>
    <lineage>
        <taxon>Bacteria</taxon>
        <taxon>Bacillati</taxon>
        <taxon>Actinomycetota</taxon>
        <taxon>Actinomycetes</taxon>
        <taxon>Streptosporangiales</taxon>
        <taxon>Streptosporangiaceae</taxon>
        <taxon>Nonomuraea</taxon>
    </lineage>
</organism>
<name>A0ABW7YUT7_9ACTN</name>
<dbReference type="Pfam" id="PF01565">
    <property type="entry name" value="FAD_binding_4"/>
    <property type="match status" value="1"/>
</dbReference>
<dbReference type="InterPro" id="IPR016166">
    <property type="entry name" value="FAD-bd_PCMH"/>
</dbReference>
<dbReference type="InterPro" id="IPR016169">
    <property type="entry name" value="FAD-bd_PCMH_sub2"/>
</dbReference>
<comment type="similarity">
    <text evidence="2">Belongs to the oxygen-dependent FAD-linked oxidoreductase family.</text>
</comment>
<keyword evidence="4" id="KW-0274">FAD</keyword>
<dbReference type="Gene3D" id="3.30.43.10">
    <property type="entry name" value="Uridine Diphospho-n-acetylenolpyruvylglucosamine Reductase, domain 2"/>
    <property type="match status" value="1"/>
</dbReference>
<protein>
    <submittedName>
        <fullName evidence="7">FAD-binding oxidoreductase</fullName>
    </submittedName>
</protein>
<keyword evidence="8" id="KW-1185">Reference proteome</keyword>
<accession>A0ABW7YUT7</accession>
<evidence type="ECO:0000256" key="5">
    <source>
        <dbReference type="ARBA" id="ARBA00023002"/>
    </source>
</evidence>
<dbReference type="Proteomes" id="UP001612741">
    <property type="component" value="Unassembled WGS sequence"/>
</dbReference>
<dbReference type="InterPro" id="IPR016167">
    <property type="entry name" value="FAD-bd_PCMH_sub1"/>
</dbReference>
<evidence type="ECO:0000256" key="3">
    <source>
        <dbReference type="ARBA" id="ARBA00022630"/>
    </source>
</evidence>
<dbReference type="InterPro" id="IPR036318">
    <property type="entry name" value="FAD-bd_PCMH-like_sf"/>
</dbReference>
<evidence type="ECO:0000256" key="4">
    <source>
        <dbReference type="ARBA" id="ARBA00022827"/>
    </source>
</evidence>
<dbReference type="InterPro" id="IPR012951">
    <property type="entry name" value="BBE"/>
</dbReference>
<dbReference type="PANTHER" id="PTHR42973">
    <property type="entry name" value="BINDING OXIDOREDUCTASE, PUTATIVE (AFU_ORTHOLOGUE AFUA_1G17690)-RELATED"/>
    <property type="match status" value="1"/>
</dbReference>
<dbReference type="Pfam" id="PF08031">
    <property type="entry name" value="BBE"/>
    <property type="match status" value="1"/>
</dbReference>
<dbReference type="SUPFAM" id="SSF56176">
    <property type="entry name" value="FAD-binding/transporter-associated domain-like"/>
    <property type="match status" value="1"/>
</dbReference>
<keyword evidence="5" id="KW-0560">Oxidoreductase</keyword>
<dbReference type="PANTHER" id="PTHR42973:SF39">
    <property type="entry name" value="FAD-BINDING PCMH-TYPE DOMAIN-CONTAINING PROTEIN"/>
    <property type="match status" value="1"/>
</dbReference>
<comment type="caution">
    <text evidence="7">The sequence shown here is derived from an EMBL/GenBank/DDBJ whole genome shotgun (WGS) entry which is preliminary data.</text>
</comment>
<dbReference type="Gene3D" id="3.40.462.20">
    <property type="match status" value="1"/>
</dbReference>
<reference evidence="7 8" key="1">
    <citation type="submission" date="2024-10" db="EMBL/GenBank/DDBJ databases">
        <title>The Natural Products Discovery Center: Release of the First 8490 Sequenced Strains for Exploring Actinobacteria Biosynthetic Diversity.</title>
        <authorList>
            <person name="Kalkreuter E."/>
            <person name="Kautsar S.A."/>
            <person name="Yang D."/>
            <person name="Bader C.D."/>
            <person name="Teijaro C.N."/>
            <person name="Fluegel L."/>
            <person name="Davis C.M."/>
            <person name="Simpson J.R."/>
            <person name="Lauterbach L."/>
            <person name="Steele A.D."/>
            <person name="Gui C."/>
            <person name="Meng S."/>
            <person name="Li G."/>
            <person name="Viehrig K."/>
            <person name="Ye F."/>
            <person name="Su P."/>
            <person name="Kiefer A.F."/>
            <person name="Nichols A."/>
            <person name="Cepeda A.J."/>
            <person name="Yan W."/>
            <person name="Fan B."/>
            <person name="Jiang Y."/>
            <person name="Adhikari A."/>
            <person name="Zheng C.-J."/>
            <person name="Schuster L."/>
            <person name="Cowan T.M."/>
            <person name="Smanski M.J."/>
            <person name="Chevrette M.G."/>
            <person name="De Carvalho L.P.S."/>
            <person name="Shen B."/>
        </authorList>
    </citation>
    <scope>NUCLEOTIDE SEQUENCE [LARGE SCALE GENOMIC DNA]</scope>
    <source>
        <strain evidence="7 8">NPDC050545</strain>
    </source>
</reference>
<evidence type="ECO:0000256" key="2">
    <source>
        <dbReference type="ARBA" id="ARBA00005466"/>
    </source>
</evidence>
<dbReference type="RefSeq" id="WP_397082751.1">
    <property type="nucleotide sequence ID" value="NZ_JBITGY010000005.1"/>
</dbReference>
<keyword evidence="3" id="KW-0285">Flavoprotein</keyword>
<evidence type="ECO:0000256" key="1">
    <source>
        <dbReference type="ARBA" id="ARBA00001974"/>
    </source>
</evidence>